<accession>W1PN38</accession>
<keyword evidence="3" id="KW-1185">Reference proteome</keyword>
<reference evidence="3" key="1">
    <citation type="journal article" date="2013" name="Science">
        <title>The Amborella genome and the evolution of flowering plants.</title>
        <authorList>
            <consortium name="Amborella Genome Project"/>
        </authorList>
    </citation>
    <scope>NUCLEOTIDE SEQUENCE [LARGE SCALE GENOMIC DNA]</scope>
</reference>
<proteinExistence type="predicted"/>
<feature type="region of interest" description="Disordered" evidence="1">
    <location>
        <begin position="57"/>
        <end position="91"/>
    </location>
</feature>
<dbReference type="EMBL" id="KI392980">
    <property type="protein sequence ID" value="ERN09478.1"/>
    <property type="molecule type" value="Genomic_DNA"/>
</dbReference>
<organism evidence="2 3">
    <name type="scientific">Amborella trichopoda</name>
    <dbReference type="NCBI Taxonomy" id="13333"/>
    <lineage>
        <taxon>Eukaryota</taxon>
        <taxon>Viridiplantae</taxon>
        <taxon>Streptophyta</taxon>
        <taxon>Embryophyta</taxon>
        <taxon>Tracheophyta</taxon>
        <taxon>Spermatophyta</taxon>
        <taxon>Magnoliopsida</taxon>
        <taxon>Amborellales</taxon>
        <taxon>Amborellaceae</taxon>
        <taxon>Amborella</taxon>
    </lineage>
</organism>
<name>W1PN38_AMBTC</name>
<evidence type="ECO:0000256" key="1">
    <source>
        <dbReference type="SAM" id="MobiDB-lite"/>
    </source>
</evidence>
<evidence type="ECO:0000313" key="2">
    <source>
        <dbReference type="EMBL" id="ERN09478.1"/>
    </source>
</evidence>
<protein>
    <submittedName>
        <fullName evidence="2">Uncharacterized protein</fullName>
    </submittedName>
</protein>
<dbReference type="AlphaFoldDB" id="W1PN38"/>
<dbReference type="HOGENOM" id="CLU_2429999_0_0_1"/>
<dbReference type="Proteomes" id="UP000017836">
    <property type="component" value="Unassembled WGS sequence"/>
</dbReference>
<gene>
    <name evidence="2" type="ORF">AMTR_s00029p00107270</name>
</gene>
<evidence type="ECO:0000313" key="3">
    <source>
        <dbReference type="Proteomes" id="UP000017836"/>
    </source>
</evidence>
<dbReference type="Gramene" id="ERN09478">
    <property type="protein sequence ID" value="ERN09478"/>
    <property type="gene ID" value="AMTR_s00029p00107270"/>
</dbReference>
<feature type="compositionally biased region" description="Basic residues" evidence="1">
    <location>
        <begin position="76"/>
        <end position="91"/>
    </location>
</feature>
<sequence>MLLRNVEIDWFKTAGLWLGTLRAKVECSPESMILDKLILKFNYEFFIVSIPIASSSSGSLAQLEEKPVHPLSRWRGLSKKPKGGRRKVGKL</sequence>